<feature type="compositionally biased region" description="Basic and acidic residues" evidence="1">
    <location>
        <begin position="343"/>
        <end position="354"/>
    </location>
</feature>
<feature type="region of interest" description="Disordered" evidence="1">
    <location>
        <begin position="246"/>
        <end position="276"/>
    </location>
</feature>
<dbReference type="EMBL" id="MCFJ01000006">
    <property type="protein sequence ID" value="ORY65458.1"/>
    <property type="molecule type" value="Genomic_DNA"/>
</dbReference>
<dbReference type="Proteomes" id="UP000193689">
    <property type="component" value="Unassembled WGS sequence"/>
</dbReference>
<dbReference type="CDD" id="cd12087">
    <property type="entry name" value="TM_EGFR-like"/>
    <property type="match status" value="1"/>
</dbReference>
<organism evidence="3 4">
    <name type="scientific">Pseudomassariella vexata</name>
    <dbReference type="NCBI Taxonomy" id="1141098"/>
    <lineage>
        <taxon>Eukaryota</taxon>
        <taxon>Fungi</taxon>
        <taxon>Dikarya</taxon>
        <taxon>Ascomycota</taxon>
        <taxon>Pezizomycotina</taxon>
        <taxon>Sordariomycetes</taxon>
        <taxon>Xylariomycetidae</taxon>
        <taxon>Amphisphaeriales</taxon>
        <taxon>Pseudomassariaceae</taxon>
        <taxon>Pseudomassariella</taxon>
    </lineage>
</organism>
<gene>
    <name evidence="3" type="ORF">BCR38DRAFT_484878</name>
</gene>
<feature type="region of interest" description="Disordered" evidence="1">
    <location>
        <begin position="313"/>
        <end position="401"/>
    </location>
</feature>
<accession>A0A1Y2E1N1</accession>
<evidence type="ECO:0000256" key="1">
    <source>
        <dbReference type="SAM" id="MobiDB-lite"/>
    </source>
</evidence>
<protein>
    <submittedName>
        <fullName evidence="3">Uncharacterized protein</fullName>
    </submittedName>
</protein>
<keyword evidence="4" id="KW-1185">Reference proteome</keyword>
<keyword evidence="2" id="KW-0812">Transmembrane</keyword>
<comment type="caution">
    <text evidence="3">The sequence shown here is derived from an EMBL/GenBank/DDBJ whole genome shotgun (WGS) entry which is preliminary data.</text>
</comment>
<dbReference type="OrthoDB" id="5210231at2759"/>
<feature type="compositionally biased region" description="Polar residues" evidence="1">
    <location>
        <begin position="365"/>
        <end position="381"/>
    </location>
</feature>
<reference evidence="3 4" key="1">
    <citation type="submission" date="2016-07" db="EMBL/GenBank/DDBJ databases">
        <title>Pervasive Adenine N6-methylation of Active Genes in Fungi.</title>
        <authorList>
            <consortium name="DOE Joint Genome Institute"/>
            <person name="Mondo S.J."/>
            <person name="Dannebaum R.O."/>
            <person name="Kuo R.C."/>
            <person name="Labutti K."/>
            <person name="Haridas S."/>
            <person name="Kuo A."/>
            <person name="Salamov A."/>
            <person name="Ahrendt S.R."/>
            <person name="Lipzen A."/>
            <person name="Sullivan W."/>
            <person name="Andreopoulos W.B."/>
            <person name="Clum A."/>
            <person name="Lindquist E."/>
            <person name="Daum C."/>
            <person name="Ramamoorthy G.K."/>
            <person name="Gryganskyi A."/>
            <person name="Culley D."/>
            <person name="Magnuson J.K."/>
            <person name="James T.Y."/>
            <person name="O'Malley M.A."/>
            <person name="Stajich J.E."/>
            <person name="Spatafora J.W."/>
            <person name="Visel A."/>
            <person name="Grigoriev I.V."/>
        </authorList>
    </citation>
    <scope>NUCLEOTIDE SEQUENCE [LARGE SCALE GENOMIC DNA]</scope>
    <source>
        <strain evidence="3 4">CBS 129021</strain>
    </source>
</reference>
<sequence>MATNTLRAVRVAGATPAIALPPQNTPFSYAAGGDPCRLSVYCPQMTNLVYSSESSAQHHPLSGNDCIAVQTTEQFGTRIGHETKCFPESYFAIFGQEYVWLNGAADGVTVTNEGADSTLAYPGNACLSGYTTACTTTLFHQGSLFSQAWCCPSGSTGSWTCATATADYDEAAPQRLCKSLMTESTQVWMSWDPPYTWAHSKDLYTWYVDITSESPQYAASVYHKVFPLQLMSTETEAPATTALHTTLYIPSPGSSSNKGAEETSPSSPADARPDGGLSSGKIVRISVSLGVFFVVLIITIVYLYLRRKRIEREPEGSPAAQEQETINGKPELEGSGPTYTPKAELDATVERRQPPIEPVSPPGPTLSSGAISPHITVSPTTPEVRYPSVETVNKEAHELAA</sequence>
<dbReference type="GeneID" id="63780014"/>
<feature type="compositionally biased region" description="Pro residues" evidence="1">
    <location>
        <begin position="355"/>
        <end position="364"/>
    </location>
</feature>
<name>A0A1Y2E1N1_9PEZI</name>
<proteinExistence type="predicted"/>
<feature type="transmembrane region" description="Helical" evidence="2">
    <location>
        <begin position="282"/>
        <end position="305"/>
    </location>
</feature>
<dbReference type="AlphaFoldDB" id="A0A1Y2E1N1"/>
<evidence type="ECO:0000256" key="2">
    <source>
        <dbReference type="SAM" id="Phobius"/>
    </source>
</evidence>
<feature type="compositionally biased region" description="Polar residues" evidence="1">
    <location>
        <begin position="252"/>
        <end position="267"/>
    </location>
</feature>
<evidence type="ECO:0000313" key="3">
    <source>
        <dbReference type="EMBL" id="ORY65458.1"/>
    </source>
</evidence>
<feature type="compositionally biased region" description="Basic and acidic residues" evidence="1">
    <location>
        <begin position="392"/>
        <end position="401"/>
    </location>
</feature>
<dbReference type="RefSeq" id="XP_040716610.1">
    <property type="nucleotide sequence ID" value="XM_040863802.1"/>
</dbReference>
<keyword evidence="2" id="KW-0472">Membrane</keyword>
<evidence type="ECO:0000313" key="4">
    <source>
        <dbReference type="Proteomes" id="UP000193689"/>
    </source>
</evidence>
<dbReference type="STRING" id="1141098.A0A1Y2E1N1"/>
<keyword evidence="2" id="KW-1133">Transmembrane helix</keyword>
<dbReference type="InParanoid" id="A0A1Y2E1N1"/>